<evidence type="ECO:0000313" key="2">
    <source>
        <dbReference type="Proteomes" id="UP000075809"/>
    </source>
</evidence>
<sequence length="183" mass="19244">LRILLRFTVSLQDVVSLPMLLVARHAYSPSSSGNTSLIVRVATPFQTYASTLPSLLQVICGSGSPSTLAVSSRCSPSLIMSSFVVLLDRDGLPVVSSFEPSLPPLSLGGFHESVTDWLVISSYCKGPSGGPGLSKTVTWKLPSINFDKDLNLLKRGLATIGADASDGSPGPPLFTAMTLNSYS</sequence>
<organism evidence="1 2">
    <name type="scientific">Mycetomoellerius zeteki</name>
    <dbReference type="NCBI Taxonomy" id="64791"/>
    <lineage>
        <taxon>Eukaryota</taxon>
        <taxon>Metazoa</taxon>
        <taxon>Ecdysozoa</taxon>
        <taxon>Arthropoda</taxon>
        <taxon>Hexapoda</taxon>
        <taxon>Insecta</taxon>
        <taxon>Pterygota</taxon>
        <taxon>Neoptera</taxon>
        <taxon>Endopterygota</taxon>
        <taxon>Hymenoptera</taxon>
        <taxon>Apocrita</taxon>
        <taxon>Aculeata</taxon>
        <taxon>Formicoidea</taxon>
        <taxon>Formicidae</taxon>
        <taxon>Myrmicinae</taxon>
        <taxon>Mycetomoellerius</taxon>
    </lineage>
</organism>
<gene>
    <name evidence="1" type="ORF">ALC60_08167</name>
</gene>
<dbReference type="AlphaFoldDB" id="A0A151WXY8"/>
<evidence type="ECO:0000313" key="1">
    <source>
        <dbReference type="EMBL" id="KYQ52752.1"/>
    </source>
</evidence>
<feature type="non-terminal residue" evidence="1">
    <location>
        <position position="1"/>
    </location>
</feature>
<proteinExistence type="predicted"/>
<reference evidence="1 2" key="1">
    <citation type="submission" date="2015-09" db="EMBL/GenBank/DDBJ databases">
        <title>Trachymyrmex zeteki WGS genome.</title>
        <authorList>
            <person name="Nygaard S."/>
            <person name="Hu H."/>
            <person name="Boomsma J."/>
            <person name="Zhang G."/>
        </authorList>
    </citation>
    <scope>NUCLEOTIDE SEQUENCE [LARGE SCALE GENOMIC DNA]</scope>
    <source>
        <strain evidence="1">Tzet28-1</strain>
        <tissue evidence="1">Whole body</tissue>
    </source>
</reference>
<protein>
    <submittedName>
        <fullName evidence="1">Uncharacterized protein</fullName>
    </submittedName>
</protein>
<name>A0A151WXY8_9HYME</name>
<accession>A0A151WXY8</accession>
<dbReference type="Proteomes" id="UP000075809">
    <property type="component" value="Unassembled WGS sequence"/>
</dbReference>
<keyword evidence="2" id="KW-1185">Reference proteome</keyword>
<dbReference type="EMBL" id="KQ982656">
    <property type="protein sequence ID" value="KYQ52752.1"/>
    <property type="molecule type" value="Genomic_DNA"/>
</dbReference>